<evidence type="ECO:0000313" key="3">
    <source>
        <dbReference type="Proteomes" id="UP001596445"/>
    </source>
</evidence>
<keyword evidence="3" id="KW-1185">Reference proteome</keyword>
<accession>A0ABD5W0T0</accession>
<sequence length="150" mass="17316">MEVVENTLDTALDSFLDRPLFCFLGQVADGEPRISPLWYLWEDERVWIIGDTVGKSYMKRVERNSETAVAIVDFDVTTGRVEHVGMRGHATVSSLTDNRVFRLLRRYLGEEPAEWDPRFAELDGERWSFIEFTPDTVVARDQSFAPSRNQ</sequence>
<dbReference type="RefSeq" id="WP_267163847.1">
    <property type="nucleotide sequence ID" value="NZ_CP112972.1"/>
</dbReference>
<protein>
    <submittedName>
        <fullName evidence="2">Pyridoxamine 5'-phosphate oxidase family protein</fullName>
    </submittedName>
</protein>
<gene>
    <name evidence="2" type="ORF">ACFQQG_07485</name>
</gene>
<organism evidence="2 3">
    <name type="scientific">Halovenus salina</name>
    <dbReference type="NCBI Taxonomy" id="1510225"/>
    <lineage>
        <taxon>Archaea</taxon>
        <taxon>Methanobacteriati</taxon>
        <taxon>Methanobacteriota</taxon>
        <taxon>Stenosarchaea group</taxon>
        <taxon>Halobacteria</taxon>
        <taxon>Halobacteriales</taxon>
        <taxon>Haloarculaceae</taxon>
        <taxon>Halovenus</taxon>
    </lineage>
</organism>
<dbReference type="AlphaFoldDB" id="A0ABD5W0T0"/>
<feature type="domain" description="Pyridoxamine 5'-phosphate oxidase N-terminal" evidence="1">
    <location>
        <begin position="9"/>
        <end position="135"/>
    </location>
</feature>
<proteinExistence type="predicted"/>
<name>A0ABD5W0T0_9EURY</name>
<dbReference type="InterPro" id="IPR012349">
    <property type="entry name" value="Split_barrel_FMN-bd"/>
</dbReference>
<dbReference type="InterPro" id="IPR011576">
    <property type="entry name" value="Pyridox_Oxase_N"/>
</dbReference>
<dbReference type="SUPFAM" id="SSF50475">
    <property type="entry name" value="FMN-binding split barrel"/>
    <property type="match status" value="1"/>
</dbReference>
<reference evidence="2 3" key="1">
    <citation type="journal article" date="2019" name="Int. J. Syst. Evol. Microbiol.">
        <title>The Global Catalogue of Microorganisms (GCM) 10K type strain sequencing project: providing services to taxonomists for standard genome sequencing and annotation.</title>
        <authorList>
            <consortium name="The Broad Institute Genomics Platform"/>
            <consortium name="The Broad Institute Genome Sequencing Center for Infectious Disease"/>
            <person name="Wu L."/>
            <person name="Ma J."/>
        </authorList>
    </citation>
    <scope>NUCLEOTIDE SEQUENCE [LARGE SCALE GENOMIC DNA]</scope>
    <source>
        <strain evidence="2 3">JCM 30072</strain>
    </source>
</reference>
<evidence type="ECO:0000313" key="2">
    <source>
        <dbReference type="EMBL" id="MFC7058039.1"/>
    </source>
</evidence>
<dbReference type="EMBL" id="JBHSZI010000001">
    <property type="protein sequence ID" value="MFC7058039.1"/>
    <property type="molecule type" value="Genomic_DNA"/>
</dbReference>
<evidence type="ECO:0000259" key="1">
    <source>
        <dbReference type="Pfam" id="PF01243"/>
    </source>
</evidence>
<dbReference type="Gene3D" id="2.30.110.10">
    <property type="entry name" value="Electron Transport, Fmn-binding Protein, Chain A"/>
    <property type="match status" value="1"/>
</dbReference>
<comment type="caution">
    <text evidence="2">The sequence shown here is derived from an EMBL/GenBank/DDBJ whole genome shotgun (WGS) entry which is preliminary data.</text>
</comment>
<dbReference type="Pfam" id="PF01243">
    <property type="entry name" value="PNPOx_N"/>
    <property type="match status" value="1"/>
</dbReference>
<dbReference type="Proteomes" id="UP001596445">
    <property type="component" value="Unassembled WGS sequence"/>
</dbReference>
<dbReference type="GeneID" id="76629998"/>